<dbReference type="PANTHER" id="PTHR43685">
    <property type="entry name" value="GLYCOSYLTRANSFERASE"/>
    <property type="match status" value="1"/>
</dbReference>
<dbReference type="InterPro" id="IPR050834">
    <property type="entry name" value="Glycosyltransf_2"/>
</dbReference>
<feature type="domain" description="Glycosyltransferase 2-like" evidence="2">
    <location>
        <begin position="3"/>
        <end position="131"/>
    </location>
</feature>
<sequence>MFSVVIPCFNYGDYVAEAVGSVRAQTLKDHEIIVVEGGSTDGSTPERVAALADGTVQVLVQSQPHRVGANRNLGITHARGKYIVCLDADDMLHPTYLEKAAYLLERRGADVVSAGMELFGAETGTLSIVRRPDLATLLSGNHVLTCAAFRRHFWETAGGFRDDAGGSDGHVHEDWLFWTRVVALGAKVVNLADDFLLRYRVHAASLSRSASVLPMDKQAALVRAGNADVLTDEAIGTSRALKARRAAFPTLPHPASEAHTKPVLLIAVPWLVLGGAERLLAEVVRHLVGEGWEINIISTLSPGPEAGNTTDWFTRHTDRVFDLPRFLEEEDWADFILSTIAGRRVSTLLIAGSTFTYRMLRRIRVQFPHLKVVDLLFNTVGHTNDNRRYKRLIDLTIVENDEVRGWLLQRGERTDRVRLVKSGIDLTMAHPNLRTSATRRALGMPEDGVVVGFAGRWSEEKNPLGFLDLVIACPPDWDIHFVMAGTGPQRAQVEARIAGAPAAYRRLHLLGLVDDPLSLLANVDLLVLPSLLDGRPTVVLEALGVGTPILASEVGGLPELVRPGETGWLVEPGNVPAMLEVLRQIRERSGLLAEMRSRARSHAMIEADLGKMTAAFESALDPEPARARPLEALP</sequence>
<dbReference type="InterPro" id="IPR001173">
    <property type="entry name" value="Glyco_trans_2-like"/>
</dbReference>
<dbReference type="RefSeq" id="WP_301591710.1">
    <property type="nucleotide sequence ID" value="NZ_JAPFQI010000017.1"/>
</dbReference>
<dbReference type="Pfam" id="PF00534">
    <property type="entry name" value="Glycos_transf_1"/>
    <property type="match status" value="1"/>
</dbReference>
<dbReference type="GO" id="GO:0016757">
    <property type="term" value="F:glycosyltransferase activity"/>
    <property type="evidence" value="ECO:0007669"/>
    <property type="project" value="UniProtKB-KW"/>
</dbReference>
<keyword evidence="3" id="KW-0808">Transferase</keyword>
<dbReference type="SUPFAM" id="SSF53448">
    <property type="entry name" value="Nucleotide-diphospho-sugar transferases"/>
    <property type="match status" value="1"/>
</dbReference>
<dbReference type="Pfam" id="PF00535">
    <property type="entry name" value="Glycos_transf_2"/>
    <property type="match status" value="1"/>
</dbReference>
<feature type="domain" description="Glycosyl transferase family 1" evidence="1">
    <location>
        <begin position="438"/>
        <end position="601"/>
    </location>
</feature>
<proteinExistence type="predicted"/>
<dbReference type="InterPro" id="IPR001296">
    <property type="entry name" value="Glyco_trans_1"/>
</dbReference>
<dbReference type="Gene3D" id="3.90.550.10">
    <property type="entry name" value="Spore Coat Polysaccharide Biosynthesis Protein SpsA, Chain A"/>
    <property type="match status" value="1"/>
</dbReference>
<evidence type="ECO:0000313" key="4">
    <source>
        <dbReference type="Proteomes" id="UP001526430"/>
    </source>
</evidence>
<dbReference type="Proteomes" id="UP001526430">
    <property type="component" value="Unassembled WGS sequence"/>
</dbReference>
<dbReference type="InterPro" id="IPR029044">
    <property type="entry name" value="Nucleotide-diphossugar_trans"/>
</dbReference>
<reference evidence="3 4" key="1">
    <citation type="submission" date="2022-10" db="EMBL/GenBank/DDBJ databases">
        <title>Roseococcus glaciei nov., sp. nov., isolated from glacier.</title>
        <authorList>
            <person name="Liu Q."/>
            <person name="Xin Y.-H."/>
        </authorList>
    </citation>
    <scope>NUCLEOTIDE SEQUENCE [LARGE SCALE GENOMIC DNA]</scope>
    <source>
        <strain evidence="3 4">MDT2-1-1</strain>
    </source>
</reference>
<organism evidence="3 4">
    <name type="scientific">Sabulicella glaciei</name>
    <dbReference type="NCBI Taxonomy" id="2984948"/>
    <lineage>
        <taxon>Bacteria</taxon>
        <taxon>Pseudomonadati</taxon>
        <taxon>Pseudomonadota</taxon>
        <taxon>Alphaproteobacteria</taxon>
        <taxon>Acetobacterales</taxon>
        <taxon>Acetobacteraceae</taxon>
        <taxon>Sabulicella</taxon>
    </lineage>
</organism>
<protein>
    <submittedName>
        <fullName evidence="3">Glycosyltransferase</fullName>
        <ecNumber evidence="3">2.4.-.-</ecNumber>
    </submittedName>
</protein>
<keyword evidence="3" id="KW-0328">Glycosyltransferase</keyword>
<gene>
    <name evidence="3" type="ORF">OF850_17910</name>
</gene>
<keyword evidence="4" id="KW-1185">Reference proteome</keyword>
<dbReference type="Gene3D" id="3.40.50.2000">
    <property type="entry name" value="Glycogen Phosphorylase B"/>
    <property type="match status" value="2"/>
</dbReference>
<name>A0ABT3NZB7_9PROT</name>
<evidence type="ECO:0000259" key="2">
    <source>
        <dbReference type="Pfam" id="PF00535"/>
    </source>
</evidence>
<dbReference type="SUPFAM" id="SSF53756">
    <property type="entry name" value="UDP-Glycosyltransferase/glycogen phosphorylase"/>
    <property type="match status" value="1"/>
</dbReference>
<dbReference type="EMBL" id="JAPFQI010000017">
    <property type="protein sequence ID" value="MCW8087506.1"/>
    <property type="molecule type" value="Genomic_DNA"/>
</dbReference>
<dbReference type="EC" id="2.4.-.-" evidence="3"/>
<accession>A0ABT3NZB7</accession>
<evidence type="ECO:0000313" key="3">
    <source>
        <dbReference type="EMBL" id="MCW8087506.1"/>
    </source>
</evidence>
<evidence type="ECO:0000259" key="1">
    <source>
        <dbReference type="Pfam" id="PF00534"/>
    </source>
</evidence>
<comment type="caution">
    <text evidence="3">The sequence shown here is derived from an EMBL/GenBank/DDBJ whole genome shotgun (WGS) entry which is preliminary data.</text>
</comment>
<dbReference type="PANTHER" id="PTHR43685:SF2">
    <property type="entry name" value="GLYCOSYLTRANSFERASE 2-LIKE DOMAIN-CONTAINING PROTEIN"/>
    <property type="match status" value="1"/>
</dbReference>
<dbReference type="CDD" id="cd00761">
    <property type="entry name" value="Glyco_tranf_GTA_type"/>
    <property type="match status" value="1"/>
</dbReference>